<protein>
    <submittedName>
        <fullName evidence="1">Uncharacterized protein</fullName>
    </submittedName>
</protein>
<dbReference type="Proteomes" id="UP000244162">
    <property type="component" value="Unassembled WGS sequence"/>
</dbReference>
<dbReference type="AlphaFoldDB" id="A0A2T5G2U3"/>
<reference evidence="1 2" key="1">
    <citation type="submission" date="2017-09" db="EMBL/GenBank/DDBJ databases">
        <title>Sphingomonas panjinensis sp.nov., isolated from oil-contaminated soil.</title>
        <authorList>
            <person name="Wang L."/>
            <person name="Chen L."/>
        </authorList>
    </citation>
    <scope>NUCLEOTIDE SEQUENCE [LARGE SCALE GENOMIC DNA]</scope>
    <source>
        <strain evidence="1 2">FW-11</strain>
    </source>
</reference>
<name>A0A2T5G2U3_9SPHN</name>
<evidence type="ECO:0000313" key="2">
    <source>
        <dbReference type="Proteomes" id="UP000244162"/>
    </source>
</evidence>
<comment type="caution">
    <text evidence="1">The sequence shown here is derived from an EMBL/GenBank/DDBJ whole genome shotgun (WGS) entry which is preliminary data.</text>
</comment>
<dbReference type="RefSeq" id="WP_107966682.1">
    <property type="nucleotide sequence ID" value="NZ_NWBU01000004.1"/>
</dbReference>
<accession>A0A2T5G2U3</accession>
<dbReference type="EMBL" id="NWBU01000004">
    <property type="protein sequence ID" value="PTQ13450.1"/>
    <property type="molecule type" value="Genomic_DNA"/>
</dbReference>
<organism evidence="1 2">
    <name type="scientific">Sphingomonas oleivorans</name>
    <dbReference type="NCBI Taxonomy" id="1735121"/>
    <lineage>
        <taxon>Bacteria</taxon>
        <taxon>Pseudomonadati</taxon>
        <taxon>Pseudomonadota</taxon>
        <taxon>Alphaproteobacteria</taxon>
        <taxon>Sphingomonadales</taxon>
        <taxon>Sphingomonadaceae</taxon>
        <taxon>Sphingomonas</taxon>
    </lineage>
</organism>
<keyword evidence="2" id="KW-1185">Reference proteome</keyword>
<dbReference type="OrthoDB" id="7426653at2"/>
<gene>
    <name evidence="1" type="ORF">CLG96_05000</name>
</gene>
<sequence>MSVDRLVAPLFVGFALIVSAPAAAREALGIFGTWGAFRDARPPRCFAIAEPAGAPRGEWRPFLSVARWPARGVAGQIHVRLSRARAAGAPVYVTIGSFKARLVAGGVDGWAADARADAAIVAAMRGGDRLVVTSNGVDGRRFTDVYPLRGAATAIDAATLACAKRG</sequence>
<proteinExistence type="predicted"/>
<evidence type="ECO:0000313" key="1">
    <source>
        <dbReference type="EMBL" id="PTQ13450.1"/>
    </source>
</evidence>